<keyword evidence="4" id="KW-0963">Cytoplasm</keyword>
<keyword evidence="6" id="KW-0539">Nucleus</keyword>
<evidence type="ECO:0000256" key="1">
    <source>
        <dbReference type="ARBA" id="ARBA00004123"/>
    </source>
</evidence>
<evidence type="ECO:0000313" key="9">
    <source>
        <dbReference type="RefSeq" id="XP_033464099.1"/>
    </source>
</evidence>
<dbReference type="GeneID" id="54364988"/>
<dbReference type="AlphaFoldDB" id="A0A6J3MGR8"/>
<name>A0A6J3MGR8_9PEZI</name>
<organism evidence="9">
    <name type="scientific">Dissoconium aciculare CBS 342.82</name>
    <dbReference type="NCBI Taxonomy" id="1314786"/>
    <lineage>
        <taxon>Eukaryota</taxon>
        <taxon>Fungi</taxon>
        <taxon>Dikarya</taxon>
        <taxon>Ascomycota</taxon>
        <taxon>Pezizomycotina</taxon>
        <taxon>Dothideomycetes</taxon>
        <taxon>Dothideomycetidae</taxon>
        <taxon>Mycosphaerellales</taxon>
        <taxon>Dissoconiaceae</taxon>
        <taxon>Dissoconium</taxon>
    </lineage>
</organism>
<reference evidence="9" key="2">
    <citation type="submission" date="2020-04" db="EMBL/GenBank/DDBJ databases">
        <authorList>
            <consortium name="NCBI Genome Project"/>
        </authorList>
    </citation>
    <scope>NUCLEOTIDE SEQUENCE</scope>
    <source>
        <strain evidence="9">CBS 342.82</strain>
    </source>
</reference>
<dbReference type="RefSeq" id="XP_033464099.1">
    <property type="nucleotide sequence ID" value="XM_033607188.1"/>
</dbReference>
<dbReference type="Pfam" id="PF09135">
    <property type="entry name" value="Alb1"/>
    <property type="match status" value="1"/>
</dbReference>
<keyword evidence="5" id="KW-0690">Ribosome biogenesis</keyword>
<dbReference type="InterPro" id="IPR022784">
    <property type="entry name" value="Ribosome_bgen_Alb1"/>
</dbReference>
<reference evidence="9" key="1">
    <citation type="submission" date="2020-01" db="EMBL/GenBank/DDBJ databases">
        <authorList>
            <consortium name="DOE Joint Genome Institute"/>
            <person name="Haridas S."/>
            <person name="Albert R."/>
            <person name="Binder M."/>
            <person name="Bloem J."/>
            <person name="Labutti K."/>
            <person name="Salamov A."/>
            <person name="Andreopoulos B."/>
            <person name="Baker S.E."/>
            <person name="Barry K."/>
            <person name="Bills G."/>
            <person name="Bluhm B.H."/>
            <person name="Cannon C."/>
            <person name="Castanera R."/>
            <person name="Culley D.E."/>
            <person name="Daum C."/>
            <person name="Ezra D."/>
            <person name="Gonzalez J.B."/>
            <person name="Henrissat B."/>
            <person name="Kuo A."/>
            <person name="Liang C."/>
            <person name="Lipzen A."/>
            <person name="Lutzoni F."/>
            <person name="Magnuson J."/>
            <person name="Mondo S."/>
            <person name="Nolan M."/>
            <person name="Ohm R."/>
            <person name="Pangilinan J."/>
            <person name="Park H.-J."/>
            <person name="Ramirez L."/>
            <person name="Alfaro M."/>
            <person name="Sun H."/>
            <person name="Tritt A."/>
            <person name="Yoshinaga Y."/>
            <person name="Zwiers L.-H."/>
            <person name="Turgeon B.G."/>
            <person name="Goodwin S.B."/>
            <person name="Spatafora J.W."/>
            <person name="Crous P.W."/>
            <person name="Grigoriev I.V."/>
        </authorList>
    </citation>
    <scope>NUCLEOTIDE SEQUENCE</scope>
    <source>
        <strain evidence="9">CBS 342.82</strain>
    </source>
</reference>
<accession>A0A6J3MGR8</accession>
<evidence type="ECO:0000313" key="8">
    <source>
        <dbReference type="Proteomes" id="UP000504637"/>
    </source>
</evidence>
<keyword evidence="8" id="KW-1185">Reference proteome</keyword>
<dbReference type="InterPro" id="IPR053278">
    <property type="entry name" value="Pre-60S_factor_ECM1"/>
</dbReference>
<keyword evidence="3" id="KW-0813">Transport</keyword>
<feature type="compositionally biased region" description="Basic and acidic residues" evidence="7">
    <location>
        <begin position="73"/>
        <end position="94"/>
    </location>
</feature>
<sequence length="195" mass="21100">MVKVAKVKTRDVSLHSRAARRAASPPPVKSGSGAGRAVVEKDYKPWLHSPQNAGVGKKKTKQLTRQQKVRQQRGMEKADMTEAKLEKKVEDSKSRARRVQARRADWEDLNGDLGVIVPDAVVDTQKSNLKTKTISDRPEVELDSNMHEPPVAADAEAEQVLSPGQEATTKVAELSISGTAAAVASNAADEVDEIS</sequence>
<dbReference type="GO" id="GO:0030687">
    <property type="term" value="C:preribosome, large subunit precursor"/>
    <property type="evidence" value="ECO:0007669"/>
    <property type="project" value="TreeGrafter"/>
</dbReference>
<dbReference type="GO" id="GO:0000055">
    <property type="term" value="P:ribosomal large subunit export from nucleus"/>
    <property type="evidence" value="ECO:0007669"/>
    <property type="project" value="TreeGrafter"/>
</dbReference>
<feature type="compositionally biased region" description="Basic residues" evidence="7">
    <location>
        <begin position="56"/>
        <end position="71"/>
    </location>
</feature>
<proteinExistence type="predicted"/>
<dbReference type="PANTHER" id="PTHR28280:SF1">
    <property type="entry name" value="SHUTTLING PRE-60S FACTOR ECM1"/>
    <property type="match status" value="1"/>
</dbReference>
<feature type="region of interest" description="Disordered" evidence="7">
    <location>
        <begin position="1"/>
        <end position="97"/>
    </location>
</feature>
<evidence type="ECO:0008006" key="10">
    <source>
        <dbReference type="Google" id="ProtNLM"/>
    </source>
</evidence>
<evidence type="ECO:0000256" key="4">
    <source>
        <dbReference type="ARBA" id="ARBA00022490"/>
    </source>
</evidence>
<dbReference type="GO" id="GO:0005737">
    <property type="term" value="C:cytoplasm"/>
    <property type="evidence" value="ECO:0007669"/>
    <property type="project" value="UniProtKB-SubCell"/>
</dbReference>
<evidence type="ECO:0000256" key="6">
    <source>
        <dbReference type="ARBA" id="ARBA00023242"/>
    </source>
</evidence>
<dbReference type="PANTHER" id="PTHR28280">
    <property type="entry name" value="SHUTTLING PRE-60S FACTOR ECM1"/>
    <property type="match status" value="1"/>
</dbReference>
<evidence type="ECO:0000256" key="7">
    <source>
        <dbReference type="SAM" id="MobiDB-lite"/>
    </source>
</evidence>
<protein>
    <recommendedName>
        <fullName evidence="10">Alb1-domain-containing protein</fullName>
    </recommendedName>
</protein>
<reference evidence="9" key="3">
    <citation type="submission" date="2025-08" db="UniProtKB">
        <authorList>
            <consortium name="RefSeq"/>
        </authorList>
    </citation>
    <scope>IDENTIFICATION</scope>
    <source>
        <strain evidence="9">CBS 342.82</strain>
    </source>
</reference>
<dbReference type="OrthoDB" id="5304887at2759"/>
<dbReference type="GO" id="GO:0005730">
    <property type="term" value="C:nucleolus"/>
    <property type="evidence" value="ECO:0007669"/>
    <property type="project" value="TreeGrafter"/>
</dbReference>
<dbReference type="Proteomes" id="UP000504637">
    <property type="component" value="Unplaced"/>
</dbReference>
<comment type="subcellular location">
    <subcellularLocation>
        <location evidence="2">Cytoplasm</location>
    </subcellularLocation>
    <subcellularLocation>
        <location evidence="1">Nucleus</location>
    </subcellularLocation>
</comment>
<gene>
    <name evidence="9" type="ORF">K489DRAFT_405810</name>
</gene>
<evidence type="ECO:0000256" key="2">
    <source>
        <dbReference type="ARBA" id="ARBA00004496"/>
    </source>
</evidence>
<evidence type="ECO:0000256" key="5">
    <source>
        <dbReference type="ARBA" id="ARBA00022517"/>
    </source>
</evidence>
<evidence type="ECO:0000256" key="3">
    <source>
        <dbReference type="ARBA" id="ARBA00022448"/>
    </source>
</evidence>